<dbReference type="InterPro" id="IPR052710">
    <property type="entry name" value="CAAX_protease"/>
</dbReference>
<proteinExistence type="predicted"/>
<gene>
    <name evidence="3" type="ORF">CLV32_0210</name>
</gene>
<protein>
    <recommendedName>
        <fullName evidence="2">CAAX prenyl protease 2/Lysostaphin resistance protein A-like domain-containing protein</fullName>
    </recommendedName>
</protein>
<dbReference type="InterPro" id="IPR003675">
    <property type="entry name" value="Rce1/LyrA-like_dom"/>
</dbReference>
<feature type="transmembrane region" description="Helical" evidence="1">
    <location>
        <begin position="136"/>
        <end position="154"/>
    </location>
</feature>
<evidence type="ECO:0000259" key="2">
    <source>
        <dbReference type="Pfam" id="PF02517"/>
    </source>
</evidence>
<comment type="caution">
    <text evidence="3">The sequence shown here is derived from an EMBL/GenBank/DDBJ whole genome shotgun (WGS) entry which is preliminary data.</text>
</comment>
<dbReference type="GO" id="GO:0080120">
    <property type="term" value="P:CAAX-box protein maturation"/>
    <property type="evidence" value="ECO:0007669"/>
    <property type="project" value="UniProtKB-ARBA"/>
</dbReference>
<keyword evidence="1" id="KW-0812">Transmembrane</keyword>
<evidence type="ECO:0000256" key="1">
    <source>
        <dbReference type="SAM" id="Phobius"/>
    </source>
</evidence>
<evidence type="ECO:0000313" key="3">
    <source>
        <dbReference type="EMBL" id="TDO23924.1"/>
    </source>
</evidence>
<keyword evidence="4" id="KW-1185">Reference proteome</keyword>
<keyword evidence="1" id="KW-0472">Membrane</keyword>
<feature type="transmembrane region" description="Helical" evidence="1">
    <location>
        <begin position="105"/>
        <end position="124"/>
    </location>
</feature>
<evidence type="ECO:0000313" key="4">
    <source>
        <dbReference type="Proteomes" id="UP000295499"/>
    </source>
</evidence>
<name>A0A4R6INT1_9SPHI</name>
<dbReference type="OrthoDB" id="193898at2"/>
<accession>A0A4R6INT1</accession>
<dbReference type="Pfam" id="PF02517">
    <property type="entry name" value="Rce1-like"/>
    <property type="match status" value="1"/>
</dbReference>
<dbReference type="GO" id="GO:0004175">
    <property type="term" value="F:endopeptidase activity"/>
    <property type="evidence" value="ECO:0007669"/>
    <property type="project" value="UniProtKB-ARBA"/>
</dbReference>
<feature type="transmembrane region" description="Helical" evidence="1">
    <location>
        <begin position="72"/>
        <end position="93"/>
    </location>
</feature>
<reference evidence="3 4" key="1">
    <citation type="submission" date="2019-03" db="EMBL/GenBank/DDBJ databases">
        <title>Genomic Encyclopedia of Archaeal and Bacterial Type Strains, Phase II (KMG-II): from individual species to whole genera.</title>
        <authorList>
            <person name="Goeker M."/>
        </authorList>
    </citation>
    <scope>NUCLEOTIDE SEQUENCE [LARGE SCALE GENOMIC DNA]</scope>
    <source>
        <strain evidence="3 4">DSM 19034</strain>
    </source>
</reference>
<keyword evidence="1" id="KW-1133">Transmembrane helix</keyword>
<dbReference type="AlphaFoldDB" id="A0A4R6INT1"/>
<feature type="transmembrane region" description="Helical" evidence="1">
    <location>
        <begin position="202"/>
        <end position="223"/>
    </location>
</feature>
<dbReference type="EMBL" id="SNWM01000001">
    <property type="protein sequence ID" value="TDO23924.1"/>
    <property type="molecule type" value="Genomic_DNA"/>
</dbReference>
<organism evidence="3 4">
    <name type="scientific">Pedobacter duraquae</name>
    <dbReference type="NCBI Taxonomy" id="425511"/>
    <lineage>
        <taxon>Bacteria</taxon>
        <taxon>Pseudomonadati</taxon>
        <taxon>Bacteroidota</taxon>
        <taxon>Sphingobacteriia</taxon>
        <taxon>Sphingobacteriales</taxon>
        <taxon>Sphingobacteriaceae</taxon>
        <taxon>Pedobacter</taxon>
    </lineage>
</organism>
<feature type="transmembrane region" description="Helical" evidence="1">
    <location>
        <begin position="159"/>
        <end position="179"/>
    </location>
</feature>
<dbReference type="PANTHER" id="PTHR36435">
    <property type="entry name" value="SLR1288 PROTEIN"/>
    <property type="match status" value="1"/>
</dbReference>
<dbReference type="Proteomes" id="UP000295499">
    <property type="component" value="Unassembled WGS sequence"/>
</dbReference>
<sequence>MIGISIELLISWVLLRLIFRENLAILGFMLSKKKLVLVISGFLLPLIYHIVLQLSIAAVVENPFIKNQQYSFAVFANTVWFIVKGVLVEELLFRGAILLLIIRKWNLAAGLCFSAFGFGIYHWFSYGVFGQPAQMITVLLSTGLMGLLFAQAFYKAKTIWMPIALHFGYNFTSMVVFSMEKNTGSQFFVKKFILDPIHPEGVIPLLLLILYYVGFPLLCFLFLRSIKEQSQQRI</sequence>
<feature type="transmembrane region" description="Helical" evidence="1">
    <location>
        <begin position="35"/>
        <end position="60"/>
    </location>
</feature>
<dbReference type="PANTHER" id="PTHR36435:SF1">
    <property type="entry name" value="CAAX AMINO TERMINAL PROTEASE FAMILY PROTEIN"/>
    <property type="match status" value="1"/>
</dbReference>
<feature type="domain" description="CAAX prenyl protease 2/Lysostaphin resistance protein A-like" evidence="2">
    <location>
        <begin position="75"/>
        <end position="171"/>
    </location>
</feature>
<dbReference type="RefSeq" id="WP_133551489.1">
    <property type="nucleotide sequence ID" value="NZ_SNWM01000001.1"/>
</dbReference>